<feature type="transmembrane region" description="Helical" evidence="1">
    <location>
        <begin position="44"/>
        <end position="68"/>
    </location>
</feature>
<evidence type="ECO:0000256" key="1">
    <source>
        <dbReference type="SAM" id="Phobius"/>
    </source>
</evidence>
<evidence type="ECO:0000313" key="2">
    <source>
        <dbReference type="EMBL" id="RVW46348.1"/>
    </source>
</evidence>
<organism evidence="2 3">
    <name type="scientific">Vitis vinifera</name>
    <name type="common">Grape</name>
    <dbReference type="NCBI Taxonomy" id="29760"/>
    <lineage>
        <taxon>Eukaryota</taxon>
        <taxon>Viridiplantae</taxon>
        <taxon>Streptophyta</taxon>
        <taxon>Embryophyta</taxon>
        <taxon>Tracheophyta</taxon>
        <taxon>Spermatophyta</taxon>
        <taxon>Magnoliopsida</taxon>
        <taxon>eudicotyledons</taxon>
        <taxon>Gunneridae</taxon>
        <taxon>Pentapetalae</taxon>
        <taxon>rosids</taxon>
        <taxon>Vitales</taxon>
        <taxon>Vitaceae</taxon>
        <taxon>Viteae</taxon>
        <taxon>Vitis</taxon>
    </lineage>
</organism>
<keyword evidence="1" id="KW-0812">Transmembrane</keyword>
<proteinExistence type="predicted"/>
<dbReference type="AlphaFoldDB" id="A0A438EF72"/>
<accession>A0A438EF72</accession>
<gene>
    <name evidence="2" type="ORF">CK203_075850</name>
</gene>
<keyword evidence="1" id="KW-0472">Membrane</keyword>
<feature type="transmembrane region" description="Helical" evidence="1">
    <location>
        <begin position="16"/>
        <end position="37"/>
    </location>
</feature>
<evidence type="ECO:0000313" key="3">
    <source>
        <dbReference type="Proteomes" id="UP000288805"/>
    </source>
</evidence>
<name>A0A438EF72_VITVI</name>
<keyword evidence="1" id="KW-1133">Transmembrane helix</keyword>
<dbReference type="EMBL" id="QGNW01001304">
    <property type="protein sequence ID" value="RVW46348.1"/>
    <property type="molecule type" value="Genomic_DNA"/>
</dbReference>
<dbReference type="Proteomes" id="UP000288805">
    <property type="component" value="Unassembled WGS sequence"/>
</dbReference>
<comment type="caution">
    <text evidence="2">The sequence shown here is derived from an EMBL/GenBank/DDBJ whole genome shotgun (WGS) entry which is preliminary data.</text>
</comment>
<sequence>MAATIIEVKRIAGGSYWNLNCCFFPFFNAFFSAALILQKRLLHCLLLILPLLPLAIQCSSPSSLVMVMGPPSDDLSF</sequence>
<reference evidence="2 3" key="1">
    <citation type="journal article" date="2018" name="PLoS Genet.">
        <title>Population sequencing reveals clonal diversity and ancestral inbreeding in the grapevine cultivar Chardonnay.</title>
        <authorList>
            <person name="Roach M.J."/>
            <person name="Johnson D.L."/>
            <person name="Bohlmann J."/>
            <person name="van Vuuren H.J."/>
            <person name="Jones S.J."/>
            <person name="Pretorius I.S."/>
            <person name="Schmidt S.A."/>
            <person name="Borneman A.R."/>
        </authorList>
    </citation>
    <scope>NUCLEOTIDE SEQUENCE [LARGE SCALE GENOMIC DNA]</scope>
    <source>
        <strain evidence="3">cv. Chardonnay</strain>
        <tissue evidence="2">Leaf</tissue>
    </source>
</reference>
<protein>
    <submittedName>
        <fullName evidence="2">Uncharacterized protein</fullName>
    </submittedName>
</protein>